<reference evidence="1" key="1">
    <citation type="submission" date="2014-12" db="EMBL/GenBank/DDBJ databases">
        <title>Insight into the proteome of Arion vulgaris.</title>
        <authorList>
            <person name="Aradska J."/>
            <person name="Bulat T."/>
            <person name="Smidak R."/>
            <person name="Sarate P."/>
            <person name="Gangsoo J."/>
            <person name="Sialana F."/>
            <person name="Bilban M."/>
            <person name="Lubec G."/>
        </authorList>
    </citation>
    <scope>NUCLEOTIDE SEQUENCE</scope>
    <source>
        <tissue evidence="1">Skin</tissue>
    </source>
</reference>
<dbReference type="AlphaFoldDB" id="A0A0B6Y0U0"/>
<name>A0A0B6Y0U0_9EUPU</name>
<protein>
    <submittedName>
        <fullName evidence="1">Uncharacterized protein</fullName>
    </submittedName>
</protein>
<sequence>MCTNVMCTDVMCANVMCIVNAYIPVSVPTHCHNNSHIESGHTSKGDNHENGYKYIFILFGNGHENGCN</sequence>
<organism evidence="1">
    <name type="scientific">Arion vulgaris</name>
    <dbReference type="NCBI Taxonomy" id="1028688"/>
    <lineage>
        <taxon>Eukaryota</taxon>
        <taxon>Metazoa</taxon>
        <taxon>Spiralia</taxon>
        <taxon>Lophotrochozoa</taxon>
        <taxon>Mollusca</taxon>
        <taxon>Gastropoda</taxon>
        <taxon>Heterobranchia</taxon>
        <taxon>Euthyneura</taxon>
        <taxon>Panpulmonata</taxon>
        <taxon>Eupulmonata</taxon>
        <taxon>Stylommatophora</taxon>
        <taxon>Helicina</taxon>
        <taxon>Arionoidea</taxon>
        <taxon>Arionidae</taxon>
        <taxon>Arion</taxon>
    </lineage>
</organism>
<evidence type="ECO:0000313" key="1">
    <source>
        <dbReference type="EMBL" id="CEK49150.1"/>
    </source>
</evidence>
<gene>
    <name evidence="1" type="primary">ORF6596</name>
</gene>
<dbReference type="EMBL" id="HACG01002285">
    <property type="protein sequence ID" value="CEK49150.1"/>
    <property type="molecule type" value="Transcribed_RNA"/>
</dbReference>
<accession>A0A0B6Y0U0</accession>
<proteinExistence type="predicted"/>